<keyword evidence="1" id="KW-1133">Transmembrane helix</keyword>
<feature type="signal peptide" evidence="2">
    <location>
        <begin position="1"/>
        <end position="19"/>
    </location>
</feature>
<reference evidence="4" key="1">
    <citation type="journal article" date="2014" name="Int. J. Syst. Evol. Microbiol.">
        <title>Complete genome sequence of Corynebacterium casei LMG S-19264T (=DSM 44701T), isolated from a smear-ripened cheese.</title>
        <authorList>
            <consortium name="US DOE Joint Genome Institute (JGI-PGF)"/>
            <person name="Walter F."/>
            <person name="Albersmeier A."/>
            <person name="Kalinowski J."/>
            <person name="Ruckert C."/>
        </authorList>
    </citation>
    <scope>NUCLEOTIDE SEQUENCE</scope>
    <source>
        <strain evidence="4">CGMCC 1.7081</strain>
    </source>
</reference>
<evidence type="ECO:0000259" key="3">
    <source>
        <dbReference type="Pfam" id="PF26514"/>
    </source>
</evidence>
<feature type="transmembrane region" description="Helical" evidence="1">
    <location>
        <begin position="289"/>
        <end position="314"/>
    </location>
</feature>
<evidence type="ECO:0000313" key="5">
    <source>
        <dbReference type="Proteomes" id="UP000611500"/>
    </source>
</evidence>
<dbReference type="EMBL" id="BNAP01000022">
    <property type="protein sequence ID" value="GHG98883.1"/>
    <property type="molecule type" value="Genomic_DNA"/>
</dbReference>
<evidence type="ECO:0000256" key="1">
    <source>
        <dbReference type="SAM" id="Phobius"/>
    </source>
</evidence>
<keyword evidence="2" id="KW-0732">Signal</keyword>
<accession>A0A8J3H835</accession>
<keyword evidence="5" id="KW-1185">Reference proteome</keyword>
<organism evidence="4 5">
    <name type="scientific">Pseudodonghicola xiamenensis</name>
    <dbReference type="NCBI Taxonomy" id="337702"/>
    <lineage>
        <taxon>Bacteria</taxon>
        <taxon>Pseudomonadati</taxon>
        <taxon>Pseudomonadota</taxon>
        <taxon>Alphaproteobacteria</taxon>
        <taxon>Rhodobacterales</taxon>
        <taxon>Paracoccaceae</taxon>
        <taxon>Pseudodonghicola</taxon>
    </lineage>
</organism>
<protein>
    <recommendedName>
        <fullName evidence="3">DUF8173 domain-containing protein</fullName>
    </recommendedName>
</protein>
<dbReference type="InterPro" id="IPR058486">
    <property type="entry name" value="DUF8173"/>
</dbReference>
<dbReference type="AlphaFoldDB" id="A0A8J3H835"/>
<sequence>MRFLFGLMITSLLATVAVAEEDDGWFSIGSDIFRASQSVSVDAAGLSDLFLAGETVVSTADIVGTAHVAGRFLTLSGRIGGNAYAMGQKVALTGPVAGNVTLLGQEVTVEAPVMGNLRATASELAVTGDIGGYALLVGEKVALDGPVDGDVTLTAREVDFGTKARIGGKLILYESSPGSVTVPAAVVPAERVERHLSDGWDQDRGYGMRIFSWRAALGGFVAGVLVIAGIAALIALLAPEMLAAMRRRILDRPGRTLGLGFVSLSAICGAGLVVALTGIGILLTPAFLVLALLAGFFGYVIGAYALGVAVLRAAGRHLPEAIGDRALAAGVGATLAGVIAMVPLLGWLFVLALVLTGLGALAARLLPDHLSGTPRY</sequence>
<feature type="domain" description="DUF8173" evidence="3">
    <location>
        <begin position="219"/>
        <end position="363"/>
    </location>
</feature>
<dbReference type="Pfam" id="PF26514">
    <property type="entry name" value="DUF8173"/>
    <property type="match status" value="1"/>
</dbReference>
<feature type="chain" id="PRO_5035281276" description="DUF8173 domain-containing protein" evidence="2">
    <location>
        <begin position="20"/>
        <end position="376"/>
    </location>
</feature>
<gene>
    <name evidence="4" type="ORF">GCM10010961_34480</name>
</gene>
<feature type="transmembrane region" description="Helical" evidence="1">
    <location>
        <begin position="211"/>
        <end position="238"/>
    </location>
</feature>
<dbReference type="Proteomes" id="UP000611500">
    <property type="component" value="Unassembled WGS sequence"/>
</dbReference>
<proteinExistence type="predicted"/>
<reference evidence="4" key="2">
    <citation type="submission" date="2020-09" db="EMBL/GenBank/DDBJ databases">
        <authorList>
            <person name="Sun Q."/>
            <person name="Zhou Y."/>
        </authorList>
    </citation>
    <scope>NUCLEOTIDE SEQUENCE</scope>
    <source>
        <strain evidence="4">CGMCC 1.7081</strain>
    </source>
</reference>
<keyword evidence="1" id="KW-0812">Transmembrane</keyword>
<feature type="transmembrane region" description="Helical" evidence="1">
    <location>
        <begin position="259"/>
        <end position="283"/>
    </location>
</feature>
<evidence type="ECO:0000313" key="4">
    <source>
        <dbReference type="EMBL" id="GHG98883.1"/>
    </source>
</evidence>
<feature type="transmembrane region" description="Helical" evidence="1">
    <location>
        <begin position="326"/>
        <end position="342"/>
    </location>
</feature>
<dbReference type="RefSeq" id="WP_051312566.1">
    <property type="nucleotide sequence ID" value="NZ_BNAP01000022.1"/>
</dbReference>
<name>A0A8J3H835_9RHOB</name>
<comment type="caution">
    <text evidence="4">The sequence shown here is derived from an EMBL/GenBank/DDBJ whole genome shotgun (WGS) entry which is preliminary data.</text>
</comment>
<evidence type="ECO:0000256" key="2">
    <source>
        <dbReference type="SAM" id="SignalP"/>
    </source>
</evidence>
<keyword evidence="1" id="KW-0472">Membrane</keyword>